<evidence type="ECO:0000256" key="4">
    <source>
        <dbReference type="ARBA" id="ARBA00022801"/>
    </source>
</evidence>
<comment type="similarity">
    <text evidence="1">Belongs to the helicase family. DnaB subfamily.</text>
</comment>
<evidence type="ECO:0000256" key="6">
    <source>
        <dbReference type="ARBA" id="ARBA00022840"/>
    </source>
</evidence>
<dbReference type="InterPro" id="IPR036185">
    <property type="entry name" value="DNA_heli_DnaB-like_N_sf"/>
</dbReference>
<evidence type="ECO:0000256" key="1">
    <source>
        <dbReference type="ARBA" id="ARBA00008428"/>
    </source>
</evidence>
<dbReference type="SUPFAM" id="SSF48024">
    <property type="entry name" value="N-terminal domain of DnaB helicase"/>
    <property type="match status" value="1"/>
</dbReference>
<evidence type="ECO:0000256" key="5">
    <source>
        <dbReference type="ARBA" id="ARBA00022806"/>
    </source>
</evidence>
<dbReference type="PANTHER" id="PTHR30153">
    <property type="entry name" value="REPLICATIVE DNA HELICASE DNAB"/>
    <property type="match status" value="1"/>
</dbReference>
<dbReference type="EMBL" id="LAZR01002853">
    <property type="protein sequence ID" value="KKN24814.1"/>
    <property type="molecule type" value="Genomic_DNA"/>
</dbReference>
<dbReference type="Pfam" id="PF00772">
    <property type="entry name" value="DnaB"/>
    <property type="match status" value="1"/>
</dbReference>
<keyword evidence="5" id="KW-0347">Helicase</keyword>
<protein>
    <recommendedName>
        <fullName evidence="9">DNA 5'-3' helicase</fullName>
        <ecNumber evidence="9">5.6.2.3</ecNumber>
    </recommendedName>
</protein>
<dbReference type="InterPro" id="IPR027417">
    <property type="entry name" value="P-loop_NTPase"/>
</dbReference>
<evidence type="ECO:0000256" key="3">
    <source>
        <dbReference type="ARBA" id="ARBA00022741"/>
    </source>
</evidence>
<dbReference type="EC" id="5.6.2.3" evidence="9"/>
<dbReference type="GO" id="GO:0005829">
    <property type="term" value="C:cytosol"/>
    <property type="evidence" value="ECO:0007669"/>
    <property type="project" value="TreeGrafter"/>
</dbReference>
<feature type="domain" description="SF4 helicase" evidence="11">
    <location>
        <begin position="199"/>
        <end position="461"/>
    </location>
</feature>
<dbReference type="InterPro" id="IPR007694">
    <property type="entry name" value="DNA_helicase_DnaB-like_C"/>
</dbReference>
<name>A0A0F9P440_9ZZZZ</name>
<dbReference type="InterPro" id="IPR007693">
    <property type="entry name" value="DNA_helicase_DnaB-like_N"/>
</dbReference>
<keyword evidence="3" id="KW-0547">Nucleotide-binding</keyword>
<dbReference type="GO" id="GO:0016787">
    <property type="term" value="F:hydrolase activity"/>
    <property type="evidence" value="ECO:0007669"/>
    <property type="project" value="UniProtKB-KW"/>
</dbReference>
<dbReference type="GO" id="GO:0006260">
    <property type="term" value="P:DNA replication"/>
    <property type="evidence" value="ECO:0007669"/>
    <property type="project" value="UniProtKB-KW"/>
</dbReference>
<proteinExistence type="inferred from homology"/>
<dbReference type="Pfam" id="PF03796">
    <property type="entry name" value="DnaB_C"/>
    <property type="match status" value="1"/>
</dbReference>
<reference evidence="12" key="1">
    <citation type="journal article" date="2015" name="Nature">
        <title>Complex archaea that bridge the gap between prokaryotes and eukaryotes.</title>
        <authorList>
            <person name="Spang A."/>
            <person name="Saw J.H."/>
            <person name="Jorgensen S.L."/>
            <person name="Zaremba-Niedzwiedzka K."/>
            <person name="Martijn J."/>
            <person name="Lind A.E."/>
            <person name="van Eijk R."/>
            <person name="Schleper C."/>
            <person name="Guy L."/>
            <person name="Ettema T.J."/>
        </authorList>
    </citation>
    <scope>NUCLEOTIDE SEQUENCE</scope>
</reference>
<evidence type="ECO:0000313" key="12">
    <source>
        <dbReference type="EMBL" id="KKN24814.1"/>
    </source>
</evidence>
<dbReference type="GO" id="GO:0043139">
    <property type="term" value="F:5'-3' DNA helicase activity"/>
    <property type="evidence" value="ECO:0007669"/>
    <property type="project" value="UniProtKB-EC"/>
</dbReference>
<accession>A0A0F9P440</accession>
<dbReference type="PROSITE" id="PS51199">
    <property type="entry name" value="SF4_HELICASE"/>
    <property type="match status" value="1"/>
</dbReference>
<organism evidence="12">
    <name type="scientific">marine sediment metagenome</name>
    <dbReference type="NCBI Taxonomy" id="412755"/>
    <lineage>
        <taxon>unclassified sequences</taxon>
        <taxon>metagenomes</taxon>
        <taxon>ecological metagenomes</taxon>
    </lineage>
</organism>
<comment type="caution">
    <text evidence="12">The sequence shown here is derived from an EMBL/GenBank/DDBJ whole genome shotgun (WGS) entry which is preliminary data.</text>
</comment>
<comment type="catalytic activity">
    <reaction evidence="10">
        <text>ATP + H2O = ADP + phosphate + H(+)</text>
        <dbReference type="Rhea" id="RHEA:13065"/>
        <dbReference type="ChEBI" id="CHEBI:15377"/>
        <dbReference type="ChEBI" id="CHEBI:15378"/>
        <dbReference type="ChEBI" id="CHEBI:30616"/>
        <dbReference type="ChEBI" id="CHEBI:43474"/>
        <dbReference type="ChEBI" id="CHEBI:456216"/>
        <dbReference type="EC" id="5.6.2.3"/>
    </reaction>
</comment>
<dbReference type="SUPFAM" id="SSF52540">
    <property type="entry name" value="P-loop containing nucleoside triphosphate hydrolases"/>
    <property type="match status" value="1"/>
</dbReference>
<evidence type="ECO:0000256" key="2">
    <source>
        <dbReference type="ARBA" id="ARBA00022705"/>
    </source>
</evidence>
<sequence>MLASQGFVAETAPPTTPQRINEAIVTPAIPHSPQAEEGVLGALAIDPEQMLNVGYLKADDFYLSRNAIVYQAMADLWQRNQGYDLITLTEHLESAGRLDDIGGPSIIADMINFTPVSYGAAEYAAIVYDRRIRRQAINGATKAAQMAYALDTEHTAAEVVNEIVGLFSEIDATRNVSGGPKPMSAGVNALLDRLEQVERSGQVAGLQTGIKTLDRILGGFGDKKFYLLAGRPGMGKSALALQIAYNVARRGTRVLFFALEMSQDDIAARLTSLVSGIPYESFNRPTDGNLGKIIEAADYVATLPIIVDDTPALTVSQIRSRAQKIAISVPVGLIIIDHGGLARAEWVSINKYAEQSQIADGFMALPKQLDCPILALLQLSRQLESRNDKRPMMHDLRDSGKWEENADGIMFLYRDEVYNKDTEFRHLGEINTAKNRGGMLGQATVYVDVANNRFVDLETRTVTL</sequence>
<gene>
    <name evidence="12" type="ORF">LCGC14_0891060</name>
</gene>
<dbReference type="AlphaFoldDB" id="A0A0F9P440"/>
<keyword evidence="8" id="KW-0413">Isomerase</keyword>
<keyword evidence="4" id="KW-0378">Hydrolase</keyword>
<dbReference type="InterPro" id="IPR016136">
    <property type="entry name" value="DNA_helicase_N/primase_C"/>
</dbReference>
<evidence type="ECO:0000256" key="8">
    <source>
        <dbReference type="ARBA" id="ARBA00023235"/>
    </source>
</evidence>
<keyword evidence="2" id="KW-0235">DNA replication</keyword>
<keyword evidence="7" id="KW-0238">DNA-binding</keyword>
<keyword evidence="6" id="KW-0067">ATP-binding</keyword>
<evidence type="ECO:0000256" key="10">
    <source>
        <dbReference type="ARBA" id="ARBA00048954"/>
    </source>
</evidence>
<dbReference type="Gene3D" id="1.10.860.10">
    <property type="entry name" value="DNAb Helicase, Chain A"/>
    <property type="match status" value="1"/>
</dbReference>
<dbReference type="PANTHER" id="PTHR30153:SF2">
    <property type="entry name" value="REPLICATIVE DNA HELICASE"/>
    <property type="match status" value="1"/>
</dbReference>
<dbReference type="GO" id="GO:0003677">
    <property type="term" value="F:DNA binding"/>
    <property type="evidence" value="ECO:0007669"/>
    <property type="project" value="UniProtKB-KW"/>
</dbReference>
<evidence type="ECO:0000259" key="11">
    <source>
        <dbReference type="PROSITE" id="PS51199"/>
    </source>
</evidence>
<dbReference type="Gene3D" id="3.40.50.300">
    <property type="entry name" value="P-loop containing nucleotide triphosphate hydrolases"/>
    <property type="match status" value="1"/>
</dbReference>
<evidence type="ECO:0000256" key="7">
    <source>
        <dbReference type="ARBA" id="ARBA00023125"/>
    </source>
</evidence>
<dbReference type="GO" id="GO:0005524">
    <property type="term" value="F:ATP binding"/>
    <property type="evidence" value="ECO:0007669"/>
    <property type="project" value="UniProtKB-KW"/>
</dbReference>
<evidence type="ECO:0000256" key="9">
    <source>
        <dbReference type="ARBA" id="ARBA00044969"/>
    </source>
</evidence>